<evidence type="ECO:0000313" key="3">
    <source>
        <dbReference type="Proteomes" id="UP001139157"/>
    </source>
</evidence>
<sequence length="215" mass="23017">MRIFIVHGYSASVDDHWFPWLAEQLEAAGHRVSIVELPTPTAPVRREWDACLAEQIGHVTPDTVLVTHSLGTITALRFLATLRTDWRLGGLVAVSGFLGTLDSLPDLDDYLSDSLDIAALVPHITARTMIVSDDDAIVPPAASRALATALSAETIVVPGGGHFVADEGFTKLPEALTAVERIARAEPSRRHGSGQASRLGPMSKRLGSGPMRTRA</sequence>
<gene>
    <name evidence="2" type="ORF">NDR86_12425</name>
</gene>
<dbReference type="Pfam" id="PF06821">
    <property type="entry name" value="Ser_hydrolase"/>
    <property type="match status" value="1"/>
</dbReference>
<dbReference type="SUPFAM" id="SSF53474">
    <property type="entry name" value="alpha/beta-Hydrolases"/>
    <property type="match status" value="1"/>
</dbReference>
<dbReference type="Gene3D" id="3.40.50.1820">
    <property type="entry name" value="alpha/beta hydrolase"/>
    <property type="match status" value="1"/>
</dbReference>
<accession>A0A9X2IXV5</accession>
<evidence type="ECO:0000313" key="2">
    <source>
        <dbReference type="EMBL" id="MCM6774280.1"/>
    </source>
</evidence>
<dbReference type="InterPro" id="IPR010662">
    <property type="entry name" value="RBBP9/YdeN"/>
</dbReference>
<dbReference type="EMBL" id="JAMRXG010000004">
    <property type="protein sequence ID" value="MCM6774280.1"/>
    <property type="molecule type" value="Genomic_DNA"/>
</dbReference>
<dbReference type="InterPro" id="IPR029058">
    <property type="entry name" value="AB_hydrolase_fold"/>
</dbReference>
<keyword evidence="2" id="KW-0378">Hydrolase</keyword>
<dbReference type="PANTHER" id="PTHR15394">
    <property type="entry name" value="SERINE HYDROLASE RBBP9"/>
    <property type="match status" value="1"/>
</dbReference>
<name>A0A9X2IXV5_9NOCA</name>
<dbReference type="PANTHER" id="PTHR15394:SF3">
    <property type="entry name" value="SERINE HYDROLASE RBBP9"/>
    <property type="match status" value="1"/>
</dbReference>
<comment type="caution">
    <text evidence="2">The sequence shown here is derived from an EMBL/GenBank/DDBJ whole genome shotgun (WGS) entry which is preliminary data.</text>
</comment>
<proteinExistence type="predicted"/>
<dbReference type="RefSeq" id="WP_251911801.1">
    <property type="nucleotide sequence ID" value="NZ_JAMRXG010000004.1"/>
</dbReference>
<protein>
    <submittedName>
        <fullName evidence="2">Alpha/beta hydrolase</fullName>
    </submittedName>
</protein>
<feature type="region of interest" description="Disordered" evidence="1">
    <location>
        <begin position="183"/>
        <end position="215"/>
    </location>
</feature>
<dbReference type="AlphaFoldDB" id="A0A9X2IXV5"/>
<dbReference type="GO" id="GO:0016787">
    <property type="term" value="F:hydrolase activity"/>
    <property type="evidence" value="ECO:0007669"/>
    <property type="project" value="UniProtKB-KW"/>
</dbReference>
<evidence type="ECO:0000256" key="1">
    <source>
        <dbReference type="SAM" id="MobiDB-lite"/>
    </source>
</evidence>
<dbReference type="Proteomes" id="UP001139157">
    <property type="component" value="Unassembled WGS sequence"/>
</dbReference>
<organism evidence="2 3">
    <name type="scientific">Nocardia pulmonis</name>
    <dbReference type="NCBI Taxonomy" id="2951408"/>
    <lineage>
        <taxon>Bacteria</taxon>
        <taxon>Bacillati</taxon>
        <taxon>Actinomycetota</taxon>
        <taxon>Actinomycetes</taxon>
        <taxon>Mycobacteriales</taxon>
        <taxon>Nocardiaceae</taxon>
        <taxon>Nocardia</taxon>
    </lineage>
</organism>
<keyword evidence="3" id="KW-1185">Reference proteome</keyword>
<reference evidence="2" key="1">
    <citation type="submission" date="2022-06" db="EMBL/GenBank/DDBJ databases">
        <title>Novel species in genus nocardia.</title>
        <authorList>
            <person name="Li F."/>
        </authorList>
    </citation>
    <scope>NUCLEOTIDE SEQUENCE</scope>
    <source>
        <strain evidence="2">CDC141</strain>
    </source>
</reference>